<dbReference type="PANTHER" id="PTHR10342:SF273">
    <property type="entry name" value="RE14504P"/>
    <property type="match status" value="1"/>
</dbReference>
<keyword evidence="4" id="KW-0378">Hydrolase</keyword>
<dbReference type="InterPro" id="IPR047115">
    <property type="entry name" value="ARSB"/>
</dbReference>
<keyword evidence="5" id="KW-0106">Calcium</keyword>
<dbReference type="Pfam" id="PF00884">
    <property type="entry name" value="Sulfatase"/>
    <property type="match status" value="1"/>
</dbReference>
<evidence type="ECO:0000256" key="3">
    <source>
        <dbReference type="ARBA" id="ARBA00022723"/>
    </source>
</evidence>
<proteinExistence type="inferred from homology"/>
<dbReference type="GO" id="GO:0008484">
    <property type="term" value="F:sulfuric ester hydrolase activity"/>
    <property type="evidence" value="ECO:0007669"/>
    <property type="project" value="InterPro"/>
</dbReference>
<dbReference type="FunCoup" id="B4MRY5">
    <property type="interactions" value="113"/>
</dbReference>
<dbReference type="PROSITE" id="PS00523">
    <property type="entry name" value="SULFATASE_1"/>
    <property type="match status" value="1"/>
</dbReference>
<evidence type="ECO:0000313" key="10">
    <source>
        <dbReference type="Proteomes" id="UP000007798"/>
    </source>
</evidence>
<feature type="chain" id="PRO_5006458008" description="Sulfatase N-terminal domain-containing protein" evidence="7">
    <location>
        <begin position="21"/>
        <end position="585"/>
    </location>
</feature>
<dbReference type="InterPro" id="IPR000917">
    <property type="entry name" value="Sulfatase_N"/>
</dbReference>
<dbReference type="Gene3D" id="3.40.720.10">
    <property type="entry name" value="Alkaline Phosphatase, subunit A"/>
    <property type="match status" value="1"/>
</dbReference>
<dbReference type="OrthoDB" id="103349at2759"/>
<keyword evidence="7" id="KW-0732">Signal</keyword>
<evidence type="ECO:0000256" key="6">
    <source>
        <dbReference type="ARBA" id="ARBA00023180"/>
    </source>
</evidence>
<reference evidence="9 10" key="1">
    <citation type="journal article" date="2007" name="Nature">
        <title>Evolution of genes and genomes on the Drosophila phylogeny.</title>
        <authorList>
            <consortium name="Drosophila 12 Genomes Consortium"/>
            <person name="Clark A.G."/>
            <person name="Eisen M.B."/>
            <person name="Smith D.R."/>
            <person name="Bergman C.M."/>
            <person name="Oliver B."/>
            <person name="Markow T.A."/>
            <person name="Kaufman T.C."/>
            <person name="Kellis M."/>
            <person name="Gelbart W."/>
            <person name="Iyer V.N."/>
            <person name="Pollard D.A."/>
            <person name="Sackton T.B."/>
            <person name="Larracuente A.M."/>
            <person name="Singh N.D."/>
            <person name="Abad J.P."/>
            <person name="Abt D.N."/>
            <person name="Adryan B."/>
            <person name="Aguade M."/>
            <person name="Akashi H."/>
            <person name="Anderson W.W."/>
            <person name="Aquadro C.F."/>
            <person name="Ardell D.H."/>
            <person name="Arguello R."/>
            <person name="Artieri C.G."/>
            <person name="Barbash D.A."/>
            <person name="Barker D."/>
            <person name="Barsanti P."/>
            <person name="Batterham P."/>
            <person name="Batzoglou S."/>
            <person name="Begun D."/>
            <person name="Bhutkar A."/>
            <person name="Blanco E."/>
            <person name="Bosak S.A."/>
            <person name="Bradley R.K."/>
            <person name="Brand A.D."/>
            <person name="Brent M.R."/>
            <person name="Brooks A.N."/>
            <person name="Brown R.H."/>
            <person name="Butlin R.K."/>
            <person name="Caggese C."/>
            <person name="Calvi B.R."/>
            <person name="Bernardo de Carvalho A."/>
            <person name="Caspi A."/>
            <person name="Castrezana S."/>
            <person name="Celniker S.E."/>
            <person name="Chang J.L."/>
            <person name="Chapple C."/>
            <person name="Chatterji S."/>
            <person name="Chinwalla A."/>
            <person name="Civetta A."/>
            <person name="Clifton S.W."/>
            <person name="Comeron J.M."/>
            <person name="Costello J.C."/>
            <person name="Coyne J.A."/>
            <person name="Daub J."/>
            <person name="David R.G."/>
            <person name="Delcher A.L."/>
            <person name="Delehaunty K."/>
            <person name="Do C.B."/>
            <person name="Ebling H."/>
            <person name="Edwards K."/>
            <person name="Eickbush T."/>
            <person name="Evans J.D."/>
            <person name="Filipski A."/>
            <person name="Findeiss S."/>
            <person name="Freyhult E."/>
            <person name="Fulton L."/>
            <person name="Fulton R."/>
            <person name="Garcia A.C."/>
            <person name="Gardiner A."/>
            <person name="Garfield D.A."/>
            <person name="Garvin B.E."/>
            <person name="Gibson G."/>
            <person name="Gilbert D."/>
            <person name="Gnerre S."/>
            <person name="Godfrey J."/>
            <person name="Good R."/>
            <person name="Gotea V."/>
            <person name="Gravely B."/>
            <person name="Greenberg A.J."/>
            <person name="Griffiths-Jones S."/>
            <person name="Gross S."/>
            <person name="Guigo R."/>
            <person name="Gustafson E.A."/>
            <person name="Haerty W."/>
            <person name="Hahn M.W."/>
            <person name="Halligan D.L."/>
            <person name="Halpern A.L."/>
            <person name="Halter G.M."/>
            <person name="Han M.V."/>
            <person name="Heger A."/>
            <person name="Hillier L."/>
            <person name="Hinrichs A.S."/>
            <person name="Holmes I."/>
            <person name="Hoskins R.A."/>
            <person name="Hubisz M.J."/>
            <person name="Hultmark D."/>
            <person name="Huntley M.A."/>
            <person name="Jaffe D.B."/>
            <person name="Jagadeeshan S."/>
            <person name="Jeck W.R."/>
            <person name="Johnson J."/>
            <person name="Jones C.D."/>
            <person name="Jordan W.C."/>
            <person name="Karpen G.H."/>
            <person name="Kataoka E."/>
            <person name="Keightley P.D."/>
            <person name="Kheradpour P."/>
            <person name="Kirkness E.F."/>
            <person name="Koerich L.B."/>
            <person name="Kristiansen K."/>
            <person name="Kudrna D."/>
            <person name="Kulathinal R.J."/>
            <person name="Kumar S."/>
            <person name="Kwok R."/>
            <person name="Lander E."/>
            <person name="Langley C.H."/>
            <person name="Lapoint R."/>
            <person name="Lazzaro B.P."/>
            <person name="Lee S.J."/>
            <person name="Levesque L."/>
            <person name="Li R."/>
            <person name="Lin C.F."/>
            <person name="Lin M.F."/>
            <person name="Lindblad-Toh K."/>
            <person name="Llopart A."/>
            <person name="Long M."/>
            <person name="Low L."/>
            <person name="Lozovsky E."/>
            <person name="Lu J."/>
            <person name="Luo M."/>
            <person name="Machado C.A."/>
            <person name="Makalowski W."/>
            <person name="Marzo M."/>
            <person name="Matsuda M."/>
            <person name="Matzkin L."/>
            <person name="McAllister B."/>
            <person name="McBride C.S."/>
            <person name="McKernan B."/>
            <person name="McKernan K."/>
            <person name="Mendez-Lago M."/>
            <person name="Minx P."/>
            <person name="Mollenhauer M.U."/>
            <person name="Montooth K."/>
            <person name="Mount S.M."/>
            <person name="Mu X."/>
            <person name="Myers E."/>
            <person name="Negre B."/>
            <person name="Newfeld S."/>
            <person name="Nielsen R."/>
            <person name="Noor M.A."/>
            <person name="O'Grady P."/>
            <person name="Pachter L."/>
            <person name="Papaceit M."/>
            <person name="Parisi M.J."/>
            <person name="Parisi M."/>
            <person name="Parts L."/>
            <person name="Pedersen J.S."/>
            <person name="Pesole G."/>
            <person name="Phillippy A.M."/>
            <person name="Ponting C.P."/>
            <person name="Pop M."/>
            <person name="Porcelli D."/>
            <person name="Powell J.R."/>
            <person name="Prohaska S."/>
            <person name="Pruitt K."/>
            <person name="Puig M."/>
            <person name="Quesneville H."/>
            <person name="Ram K.R."/>
            <person name="Rand D."/>
            <person name="Rasmussen M.D."/>
            <person name="Reed L.K."/>
            <person name="Reenan R."/>
            <person name="Reily A."/>
            <person name="Remington K.A."/>
            <person name="Rieger T.T."/>
            <person name="Ritchie M.G."/>
            <person name="Robin C."/>
            <person name="Rogers Y.H."/>
            <person name="Rohde C."/>
            <person name="Rozas J."/>
            <person name="Rubenfield M.J."/>
            <person name="Ruiz A."/>
            <person name="Russo S."/>
            <person name="Salzberg S.L."/>
            <person name="Sanchez-Gracia A."/>
            <person name="Saranga D.J."/>
            <person name="Sato H."/>
            <person name="Schaeffer S.W."/>
            <person name="Schatz M.C."/>
            <person name="Schlenke T."/>
            <person name="Schwartz R."/>
            <person name="Segarra C."/>
            <person name="Singh R.S."/>
            <person name="Sirot L."/>
            <person name="Sirota M."/>
            <person name="Sisneros N.B."/>
            <person name="Smith C.D."/>
            <person name="Smith T.F."/>
            <person name="Spieth J."/>
            <person name="Stage D.E."/>
            <person name="Stark A."/>
            <person name="Stephan W."/>
            <person name="Strausberg R.L."/>
            <person name="Strempel S."/>
            <person name="Sturgill D."/>
            <person name="Sutton G."/>
            <person name="Sutton G.G."/>
            <person name="Tao W."/>
            <person name="Teichmann S."/>
            <person name="Tobari Y.N."/>
            <person name="Tomimura Y."/>
            <person name="Tsolas J.M."/>
            <person name="Valente V.L."/>
            <person name="Venter E."/>
            <person name="Venter J.C."/>
            <person name="Vicario S."/>
            <person name="Vieira F.G."/>
            <person name="Vilella A.J."/>
            <person name="Villasante A."/>
            <person name="Walenz B."/>
            <person name="Wang J."/>
            <person name="Wasserman M."/>
            <person name="Watts T."/>
            <person name="Wilson D."/>
            <person name="Wilson R.K."/>
            <person name="Wing R.A."/>
            <person name="Wolfner M.F."/>
            <person name="Wong A."/>
            <person name="Wong G.K."/>
            <person name="Wu C.I."/>
            <person name="Wu G."/>
            <person name="Yamamoto D."/>
            <person name="Yang H.P."/>
            <person name="Yang S.P."/>
            <person name="Yorke J.A."/>
            <person name="Yoshida K."/>
            <person name="Zdobnov E."/>
            <person name="Zhang P."/>
            <person name="Zhang Y."/>
            <person name="Zimin A.V."/>
            <person name="Baldwin J."/>
            <person name="Abdouelleil A."/>
            <person name="Abdulkadir J."/>
            <person name="Abebe A."/>
            <person name="Abera B."/>
            <person name="Abreu J."/>
            <person name="Acer S.C."/>
            <person name="Aftuck L."/>
            <person name="Alexander A."/>
            <person name="An P."/>
            <person name="Anderson E."/>
            <person name="Anderson S."/>
            <person name="Arachi H."/>
            <person name="Azer M."/>
            <person name="Bachantsang P."/>
            <person name="Barry A."/>
            <person name="Bayul T."/>
            <person name="Berlin A."/>
            <person name="Bessette D."/>
            <person name="Bloom T."/>
            <person name="Blye J."/>
            <person name="Boguslavskiy L."/>
            <person name="Bonnet C."/>
            <person name="Boukhgalter B."/>
            <person name="Bourzgui I."/>
            <person name="Brown A."/>
            <person name="Cahill P."/>
            <person name="Channer S."/>
            <person name="Cheshatsang Y."/>
            <person name="Chuda L."/>
            <person name="Citroen M."/>
            <person name="Collymore A."/>
            <person name="Cooke P."/>
            <person name="Costello M."/>
            <person name="D'Aco K."/>
            <person name="Daza R."/>
            <person name="De Haan G."/>
            <person name="DeGray S."/>
            <person name="DeMaso C."/>
            <person name="Dhargay N."/>
            <person name="Dooley K."/>
            <person name="Dooley E."/>
            <person name="Doricent M."/>
            <person name="Dorje P."/>
            <person name="Dorjee K."/>
            <person name="Dupes A."/>
            <person name="Elong R."/>
            <person name="Falk J."/>
            <person name="Farina A."/>
            <person name="Faro S."/>
            <person name="Ferguson D."/>
            <person name="Fisher S."/>
            <person name="Foley C.D."/>
            <person name="Franke A."/>
            <person name="Friedrich D."/>
            <person name="Gadbois L."/>
            <person name="Gearin G."/>
            <person name="Gearin C.R."/>
            <person name="Giannoukos G."/>
            <person name="Goode T."/>
            <person name="Graham J."/>
            <person name="Grandbois E."/>
            <person name="Grewal S."/>
            <person name="Gyaltsen K."/>
            <person name="Hafez N."/>
            <person name="Hagos B."/>
            <person name="Hall J."/>
            <person name="Henson C."/>
            <person name="Hollinger A."/>
            <person name="Honan T."/>
            <person name="Huard M.D."/>
            <person name="Hughes L."/>
            <person name="Hurhula B."/>
            <person name="Husby M.E."/>
            <person name="Kamat A."/>
            <person name="Kanga B."/>
            <person name="Kashin S."/>
            <person name="Khazanovich D."/>
            <person name="Kisner P."/>
            <person name="Lance K."/>
            <person name="Lara M."/>
            <person name="Lee W."/>
            <person name="Lennon N."/>
            <person name="Letendre F."/>
            <person name="LeVine R."/>
            <person name="Lipovsky A."/>
            <person name="Liu X."/>
            <person name="Liu J."/>
            <person name="Liu S."/>
            <person name="Lokyitsang T."/>
            <person name="Lokyitsang Y."/>
            <person name="Lubonja R."/>
            <person name="Lui A."/>
            <person name="MacDonald P."/>
            <person name="Magnisalis V."/>
            <person name="Maru K."/>
            <person name="Matthews C."/>
            <person name="McCusker W."/>
            <person name="McDonough S."/>
            <person name="Mehta T."/>
            <person name="Meldrim J."/>
            <person name="Meneus L."/>
            <person name="Mihai O."/>
            <person name="Mihalev A."/>
            <person name="Mihova T."/>
            <person name="Mittelman R."/>
            <person name="Mlenga V."/>
            <person name="Montmayeur A."/>
            <person name="Mulrain L."/>
            <person name="Navidi A."/>
            <person name="Naylor J."/>
            <person name="Negash T."/>
            <person name="Nguyen T."/>
            <person name="Nguyen N."/>
            <person name="Nicol R."/>
            <person name="Norbu C."/>
            <person name="Norbu N."/>
            <person name="Novod N."/>
            <person name="O'Neill B."/>
            <person name="Osman S."/>
            <person name="Markiewicz E."/>
            <person name="Oyono O.L."/>
            <person name="Patti C."/>
            <person name="Phunkhang P."/>
            <person name="Pierre F."/>
            <person name="Priest M."/>
            <person name="Raghuraman S."/>
            <person name="Rege F."/>
            <person name="Reyes R."/>
            <person name="Rise C."/>
            <person name="Rogov P."/>
            <person name="Ross K."/>
            <person name="Ryan E."/>
            <person name="Settipalli S."/>
            <person name="Shea T."/>
            <person name="Sherpa N."/>
            <person name="Shi L."/>
            <person name="Shih D."/>
            <person name="Sparrow T."/>
            <person name="Spaulding J."/>
            <person name="Stalker J."/>
            <person name="Stange-Thomann N."/>
            <person name="Stavropoulos S."/>
            <person name="Stone C."/>
            <person name="Strader C."/>
            <person name="Tesfaye S."/>
            <person name="Thomson T."/>
            <person name="Thoulutsang Y."/>
            <person name="Thoulutsang D."/>
            <person name="Topham K."/>
            <person name="Topping I."/>
            <person name="Tsamla T."/>
            <person name="Vassiliev H."/>
            <person name="Vo A."/>
            <person name="Wangchuk T."/>
            <person name="Wangdi T."/>
            <person name="Weiand M."/>
            <person name="Wilkinson J."/>
            <person name="Wilson A."/>
            <person name="Yadav S."/>
            <person name="Young G."/>
            <person name="Yu Q."/>
            <person name="Zembek L."/>
            <person name="Zhong D."/>
            <person name="Zimmer A."/>
            <person name="Zwirko Z."/>
            <person name="Jaffe D.B."/>
            <person name="Alvarez P."/>
            <person name="Brockman W."/>
            <person name="Butler J."/>
            <person name="Chin C."/>
            <person name="Gnerre S."/>
            <person name="Grabherr M."/>
            <person name="Kleber M."/>
            <person name="Mauceli E."/>
            <person name="MacCallum I."/>
        </authorList>
    </citation>
    <scope>NUCLEOTIDE SEQUENCE [LARGE SCALE GENOMIC DNA]</scope>
    <source>
        <strain evidence="10">Tucson 14030-0811.24</strain>
    </source>
</reference>
<dbReference type="PANTHER" id="PTHR10342">
    <property type="entry name" value="ARYLSULFATASE"/>
    <property type="match status" value="1"/>
</dbReference>
<dbReference type="Proteomes" id="UP000007798">
    <property type="component" value="Unassembled WGS sequence"/>
</dbReference>
<dbReference type="EMBL" id="CH963850">
    <property type="protein sequence ID" value="EDW74874.2"/>
    <property type="molecule type" value="Genomic_DNA"/>
</dbReference>
<dbReference type="InterPro" id="IPR024607">
    <property type="entry name" value="Sulfatase_CS"/>
</dbReference>
<keyword evidence="6" id="KW-0325">Glycoprotein</keyword>
<dbReference type="AlphaFoldDB" id="B4MRY5"/>
<evidence type="ECO:0000256" key="2">
    <source>
        <dbReference type="ARBA" id="ARBA00008779"/>
    </source>
</evidence>
<dbReference type="SUPFAM" id="SSF53649">
    <property type="entry name" value="Alkaline phosphatase-like"/>
    <property type="match status" value="1"/>
</dbReference>
<evidence type="ECO:0000256" key="1">
    <source>
        <dbReference type="ARBA" id="ARBA00001913"/>
    </source>
</evidence>
<organism evidence="9 10">
    <name type="scientific">Drosophila willistoni</name>
    <name type="common">Fruit fly</name>
    <dbReference type="NCBI Taxonomy" id="7260"/>
    <lineage>
        <taxon>Eukaryota</taxon>
        <taxon>Metazoa</taxon>
        <taxon>Ecdysozoa</taxon>
        <taxon>Arthropoda</taxon>
        <taxon>Hexapoda</taxon>
        <taxon>Insecta</taxon>
        <taxon>Pterygota</taxon>
        <taxon>Neoptera</taxon>
        <taxon>Endopterygota</taxon>
        <taxon>Diptera</taxon>
        <taxon>Brachycera</taxon>
        <taxon>Muscomorpha</taxon>
        <taxon>Ephydroidea</taxon>
        <taxon>Drosophilidae</taxon>
        <taxon>Drosophila</taxon>
        <taxon>Sophophora</taxon>
    </lineage>
</organism>
<dbReference type="eggNOG" id="KOG3867">
    <property type="taxonomic scope" value="Eukaryota"/>
</dbReference>
<keyword evidence="3" id="KW-0479">Metal-binding</keyword>
<name>B4MRY5_DROWI</name>
<evidence type="ECO:0000256" key="5">
    <source>
        <dbReference type="ARBA" id="ARBA00022837"/>
    </source>
</evidence>
<dbReference type="HOGENOM" id="CLU_006332_10_1_1"/>
<evidence type="ECO:0000259" key="8">
    <source>
        <dbReference type="Pfam" id="PF00884"/>
    </source>
</evidence>
<dbReference type="Gene3D" id="3.30.1120.10">
    <property type="match status" value="1"/>
</dbReference>
<dbReference type="GO" id="GO:0046872">
    <property type="term" value="F:metal ion binding"/>
    <property type="evidence" value="ECO:0007669"/>
    <property type="project" value="UniProtKB-KW"/>
</dbReference>
<gene>
    <name evidence="9" type="primary">Dwil\GK15669</name>
    <name evidence="9" type="ORF">Dwil_GK15669</name>
</gene>
<accession>B4MRY5</accession>
<evidence type="ECO:0000313" key="9">
    <source>
        <dbReference type="EMBL" id="EDW74874.2"/>
    </source>
</evidence>
<dbReference type="STRING" id="7260.B4MRY5"/>
<dbReference type="CDD" id="cd16029">
    <property type="entry name" value="4-S"/>
    <property type="match status" value="1"/>
</dbReference>
<dbReference type="InParanoid" id="B4MRY5"/>
<dbReference type="InterPro" id="IPR017850">
    <property type="entry name" value="Alkaline_phosphatase_core_sf"/>
</dbReference>
<protein>
    <recommendedName>
        <fullName evidence="8">Sulfatase N-terminal domain-containing protein</fullName>
    </recommendedName>
</protein>
<comment type="similarity">
    <text evidence="2">Belongs to the sulfatase family.</text>
</comment>
<keyword evidence="10" id="KW-1185">Reference proteome</keyword>
<sequence>MMMLRCWLWLLPLMVISVSSQQSPKPHIIYILADDLGFNDVGFHGSAQIPTPNIDALAYSGLILNRYYVAPICTPSRSSLMTGKYAIHTGMQHTVLYGAEPRGLPLEEKLLPQYLNDLGYTSHIAGKWHLGHWKMPYTPLRRGFNSHVGYWTGHHDYNDHTAVEHGFWGLDMRNGSRVAYELHGQYTTDVITQHSIDVIANHPVSKGPLFLYVAHAAAHSGNPYNPLPVADDEVIKLGRIEHYKRRRYAAMVSKLDESVGIIVDQLRRSNMLENSIIVFATDNGGAAEGFNLNFASNYPLRGVKNTLWEGGVRGVGLLWSQRYLKRPRVAEQTMHITDWLPTFVEVAGGKEALANFTTSLDGQSIWQALVQDEASPRKSVLHNIDDIWNSSALTVGDWKLIKGTNYKGAWDGWYGPAGERDPQLYNWQQVAKSLAGKAMLQLKVLPSRADQQRLRSAATVNCPNQQSNTQKGSVCNPLQTPCLFNLRDDPCEQYNLATQYPLVLNSLLSELKHFNSTAIPPSNLPDDPRGNPKFWNYTWTNFGDYPKINNHNVLGDISMLMEQSRAEKNAQESQGIPMNLNFMKL</sequence>
<feature type="signal peptide" evidence="7">
    <location>
        <begin position="1"/>
        <end position="20"/>
    </location>
</feature>
<feature type="domain" description="Sulfatase N-terminal" evidence="8">
    <location>
        <begin position="26"/>
        <end position="348"/>
    </location>
</feature>
<evidence type="ECO:0000256" key="7">
    <source>
        <dbReference type="SAM" id="SignalP"/>
    </source>
</evidence>
<evidence type="ECO:0000256" key="4">
    <source>
        <dbReference type="ARBA" id="ARBA00022801"/>
    </source>
</evidence>
<comment type="cofactor">
    <cofactor evidence="1">
        <name>Ca(2+)</name>
        <dbReference type="ChEBI" id="CHEBI:29108"/>
    </cofactor>
</comment>
<dbReference type="PROSITE" id="PS00149">
    <property type="entry name" value="SULFATASE_2"/>
    <property type="match status" value="1"/>
</dbReference>